<dbReference type="Gene3D" id="2.60.40.640">
    <property type="match status" value="1"/>
</dbReference>
<dbReference type="Proteomes" id="UP000283269">
    <property type="component" value="Unassembled WGS sequence"/>
</dbReference>
<evidence type="ECO:0008006" key="5">
    <source>
        <dbReference type="Google" id="ProtNLM"/>
    </source>
</evidence>
<reference evidence="3 4" key="1">
    <citation type="journal article" date="2018" name="Evol. Lett.">
        <title>Horizontal gene cluster transfer increased hallucinogenic mushroom diversity.</title>
        <authorList>
            <person name="Reynolds H.T."/>
            <person name="Vijayakumar V."/>
            <person name="Gluck-Thaler E."/>
            <person name="Korotkin H.B."/>
            <person name="Matheny P.B."/>
            <person name="Slot J.C."/>
        </authorList>
    </citation>
    <scope>NUCLEOTIDE SEQUENCE [LARGE SCALE GENOMIC DNA]</scope>
    <source>
        <strain evidence="3 4">2631</strain>
    </source>
</reference>
<gene>
    <name evidence="3" type="ORF">CVT25_000526</name>
</gene>
<feature type="compositionally biased region" description="Polar residues" evidence="2">
    <location>
        <begin position="1019"/>
        <end position="1032"/>
    </location>
</feature>
<dbReference type="EMBL" id="NHYD01002942">
    <property type="protein sequence ID" value="PPQ83980.1"/>
    <property type="molecule type" value="Genomic_DNA"/>
</dbReference>
<dbReference type="STRING" id="93625.A0A409WZQ0"/>
<feature type="region of interest" description="Disordered" evidence="2">
    <location>
        <begin position="1141"/>
        <end position="1179"/>
    </location>
</feature>
<comment type="caution">
    <text evidence="3">The sequence shown here is derived from an EMBL/GenBank/DDBJ whole genome shotgun (WGS) entry which is preliminary data.</text>
</comment>
<feature type="region of interest" description="Disordered" evidence="2">
    <location>
        <begin position="1383"/>
        <end position="1442"/>
    </location>
</feature>
<feature type="compositionally biased region" description="Low complexity" evidence="2">
    <location>
        <begin position="823"/>
        <end position="839"/>
    </location>
</feature>
<feature type="region of interest" description="Disordered" evidence="2">
    <location>
        <begin position="90"/>
        <end position="112"/>
    </location>
</feature>
<feature type="compositionally biased region" description="Basic and acidic residues" evidence="2">
    <location>
        <begin position="914"/>
        <end position="924"/>
    </location>
</feature>
<feature type="region of interest" description="Disordered" evidence="2">
    <location>
        <begin position="859"/>
        <end position="1046"/>
    </location>
</feature>
<feature type="region of interest" description="Disordered" evidence="2">
    <location>
        <begin position="619"/>
        <end position="645"/>
    </location>
</feature>
<dbReference type="OrthoDB" id="298939at2759"/>
<feature type="compositionally biased region" description="Polar residues" evidence="2">
    <location>
        <begin position="1341"/>
        <end position="1353"/>
    </location>
</feature>
<feature type="region of interest" description="Disordered" evidence="2">
    <location>
        <begin position="689"/>
        <end position="725"/>
    </location>
</feature>
<feature type="compositionally biased region" description="Pro residues" evidence="2">
    <location>
        <begin position="1143"/>
        <end position="1157"/>
    </location>
</feature>
<evidence type="ECO:0000256" key="2">
    <source>
        <dbReference type="SAM" id="MobiDB-lite"/>
    </source>
</evidence>
<evidence type="ECO:0000313" key="3">
    <source>
        <dbReference type="EMBL" id="PPQ83980.1"/>
    </source>
</evidence>
<evidence type="ECO:0000256" key="1">
    <source>
        <dbReference type="ARBA" id="ARBA00022581"/>
    </source>
</evidence>
<evidence type="ECO:0000313" key="4">
    <source>
        <dbReference type="Proteomes" id="UP000283269"/>
    </source>
</evidence>
<dbReference type="InterPro" id="IPR014752">
    <property type="entry name" value="Arrestin-like_C"/>
</dbReference>
<protein>
    <recommendedName>
        <fullName evidence="5">Arrestin-like N-terminal domain-containing protein</fullName>
    </recommendedName>
</protein>
<dbReference type="PANTHER" id="PTHR13037">
    <property type="entry name" value="FORMIN"/>
    <property type="match status" value="1"/>
</dbReference>
<feature type="compositionally biased region" description="Low complexity" evidence="2">
    <location>
        <begin position="1158"/>
        <end position="1167"/>
    </location>
</feature>
<feature type="compositionally biased region" description="Polar residues" evidence="2">
    <location>
        <begin position="1417"/>
        <end position="1426"/>
    </location>
</feature>
<feature type="region of interest" description="Disordered" evidence="2">
    <location>
        <begin position="1086"/>
        <end position="1124"/>
    </location>
</feature>
<feature type="region of interest" description="Disordered" evidence="2">
    <location>
        <begin position="823"/>
        <end position="845"/>
    </location>
</feature>
<feature type="region of interest" description="Disordered" evidence="2">
    <location>
        <begin position="1205"/>
        <end position="1357"/>
    </location>
</feature>
<dbReference type="InParanoid" id="A0A409WZQ0"/>
<accession>A0A409WZQ0</accession>
<keyword evidence="1" id="KW-0945">Host-virus interaction</keyword>
<sequence length="1463" mass="155927">MASSQALPEPMNSSPHHSKVKVTITLADPTFVAGTHVSGKLEMECRADKGLGIGIMMIELFAVQGSELSSRDHSATSTFLHSRRLFQGPGLPPSNAVQAHPMPGDPPLPQHYHQARRGRSTFLFRIPIPASSPSSISFGSGLAKVSYELRASVGVYWKNEKRLVIDKRPIDVVEAYLFDDVLMGKVPEAIVIGENGKLWMQGKIVGNVIMAGESACLELQVKNHSNKKNSGLTLTLTRTLYLPASATGPRQAPVQISDTLTTVPFRGPEYTIPPGAEGVANLVFDIPKYARGVRGGTLDGEEAEGGIGPRHTESLFEIKCKVEVKLAMGMGSKDLLLEIPIDIVHPSAMPAQPQLPAPYAQLYSPYEPALSPAPYTDYNPYYPLHPVSPGPPHIPYIDPVQNQVWMPPPPLIPISQPPLGYPYLPHSPIPQEIYQPMQPYAVPQPQYYSPPDSNPQSQQNLLAPVDDFGYIPRPASVGPVASASQVVQPLIAGLPPPPAATSLLPLHDLQHPHPHSQAIAPPDSGFEPEVGKGERALRVSHHLRISSRNRSVSPQSHRYPLPAHLGPIVETNGQDASSVVATVGVPSNSNTVRDQPRGLPPPPLLLHAENVNMSVSPTNSADGMVHSPRPQLTPKHSFTRDPVNGDTVKSARVESLEKMADEVARKSQDLSCDLPKGISDIITAKQRAKEGLKGDLEPPAQAGEANVNKTLPGPPVPSGKNLLSPLPSRARADVYFAAQDPAIQETSPLPSDQTPPTPALLAVLPARHIRPSDKVALQTESGLDALERRLLAEVGTRKLDTRRATKDQRPGIRDVLLAANADADANSSASPPNRSSAVAIPAKSPETLHDSAISSLTLAGGLGGDDSDGEFDGRTHKAGRSRGGSSNENEGPSAGLHQHMRERAQVSTPTKTLNLERVRSRQLEQENLDELENMNGTGKNKEGWTSGKKKDRSSNKSAAKGRVAAWLGRIDPDVPPQEQIIPPSPSVARKTPSPFQIGDDESAQPYPPPAVKGLPSDEAPQQQISASPNPRSSGFVPISTLKKDNLQNRPLIAGDATVVVEARRVQDIWSSQATPMLSAKQMPQFFNTPRYSSGEPVSIKTDRKVSPPSAKPAPPDPRSKPLSYSAAARNVWKLPEIVKAPAAAPPPPIPPKPPVLPQPKKVQQVGQMQAVFPRPKPVESEVKYDIRSARGGRGGKVTAVANLWSSGAINRGEGKAVANSLDAKTPPVSSSLRTEKKLFSDAVMTPAPSPKRAPAAPAKAANTIKPTDAQKRPDSRNAFPEPKPPHPLPKKMPSSSALKPPVAPLGGVHVGNGNKSLEALVQKRPATAMSSPYSLHAQGKITPTSHSTPNSSDPKLHNLVAKGVKPVFKGTSDPAVVVSSHAVPTLSSTASLARPHSSAAQKDPSRPAKLPPVLATSVPTLSSALPSGTPRPASPSKPVDLAFGQARIRDLIKKYQGGQGQKT</sequence>
<keyword evidence="4" id="KW-1185">Reference proteome</keyword>
<dbReference type="PANTHER" id="PTHR13037:SF24">
    <property type="entry name" value="POLYCOMB PROTEIN PCL-RELATED"/>
    <property type="match status" value="1"/>
</dbReference>
<proteinExistence type="predicted"/>
<name>A0A409WZQ0_PSICY</name>
<feature type="compositionally biased region" description="Low complexity" evidence="2">
    <location>
        <begin position="1250"/>
        <end position="1261"/>
    </location>
</feature>
<organism evidence="3 4">
    <name type="scientific">Psilocybe cyanescens</name>
    <dbReference type="NCBI Taxonomy" id="93625"/>
    <lineage>
        <taxon>Eukaryota</taxon>
        <taxon>Fungi</taxon>
        <taxon>Dikarya</taxon>
        <taxon>Basidiomycota</taxon>
        <taxon>Agaricomycotina</taxon>
        <taxon>Agaricomycetes</taxon>
        <taxon>Agaricomycetidae</taxon>
        <taxon>Agaricales</taxon>
        <taxon>Agaricineae</taxon>
        <taxon>Strophariaceae</taxon>
        <taxon>Psilocybe</taxon>
    </lineage>
</organism>